<dbReference type="EMBL" id="AP012032">
    <property type="protein sequence ID" value="BAK13057.1"/>
    <property type="molecule type" value="Genomic_DNA"/>
</dbReference>
<dbReference type="OrthoDB" id="9801430at2"/>
<dbReference type="PANTHER" id="PTHR43126:SF1">
    <property type="entry name" value="D-ALANYL-D-ALANINE DIPEPTIDASE"/>
    <property type="match status" value="1"/>
</dbReference>
<dbReference type="GO" id="GO:0008270">
    <property type="term" value="F:zinc ion binding"/>
    <property type="evidence" value="ECO:0007669"/>
    <property type="project" value="UniProtKB-UniRule"/>
</dbReference>
<dbReference type="PANTHER" id="PTHR43126">
    <property type="entry name" value="D-ALANYL-D-ALANINE DIPEPTIDASE"/>
    <property type="match status" value="1"/>
</dbReference>
<evidence type="ECO:0000313" key="11">
    <source>
        <dbReference type="EMBL" id="BAK13057.1"/>
    </source>
</evidence>
<dbReference type="GeneID" id="57266349"/>
<evidence type="ECO:0000256" key="1">
    <source>
        <dbReference type="ARBA" id="ARBA00001362"/>
    </source>
</evidence>
<dbReference type="PATRIC" id="fig|553.3.peg.289"/>
<keyword evidence="2 9" id="KW-0645">Protease</keyword>
<dbReference type="KEGG" id="paj:PAJ_2977"/>
<feature type="site" description="Transition state stabilizer" evidence="9">
    <location>
        <position position="71"/>
    </location>
</feature>
<evidence type="ECO:0000256" key="7">
    <source>
        <dbReference type="ARBA" id="ARBA00023049"/>
    </source>
</evidence>
<dbReference type="AlphaFoldDB" id="A0A0H3L0W7"/>
<evidence type="ECO:0000256" key="2">
    <source>
        <dbReference type="ARBA" id="ARBA00022670"/>
    </source>
</evidence>
<name>A0A0H3L0W7_PANAA</name>
<keyword evidence="4 9" id="KW-0378">Hydrolase</keyword>
<keyword evidence="6 9" id="KW-0224">Dipeptidase</keyword>
<keyword evidence="5 9" id="KW-0862">Zinc</keyword>
<comment type="catalytic activity">
    <reaction evidence="1 9 10">
        <text>D-alanyl-D-alanine + H2O = 2 D-alanine</text>
        <dbReference type="Rhea" id="RHEA:20661"/>
        <dbReference type="ChEBI" id="CHEBI:15377"/>
        <dbReference type="ChEBI" id="CHEBI:57416"/>
        <dbReference type="ChEBI" id="CHEBI:57822"/>
        <dbReference type="EC" id="3.4.13.22"/>
    </reaction>
</comment>
<feature type="active site" description="Proton donor/acceptor" evidence="9">
    <location>
        <position position="162"/>
    </location>
</feature>
<dbReference type="InterPro" id="IPR000755">
    <property type="entry name" value="A_A_dipeptidase"/>
</dbReference>
<evidence type="ECO:0000256" key="9">
    <source>
        <dbReference type="HAMAP-Rule" id="MF_01924"/>
    </source>
</evidence>
<dbReference type="GO" id="GO:0006508">
    <property type="term" value="P:proteolysis"/>
    <property type="evidence" value="ECO:0007669"/>
    <property type="project" value="UniProtKB-KW"/>
</dbReference>
<gene>
    <name evidence="9 11" type="primary">ddpX</name>
    <name evidence="11" type="ordered locus">PAJ_2977</name>
</gene>
<comment type="function">
    <text evidence="9 10">Catalyzes hydrolysis of the D-alanyl-D-alanine dipeptide.</text>
</comment>
<reference evidence="12" key="1">
    <citation type="journal article" date="2012" name="Appl. Microbiol. Biotechnol.">
        <title>The complete genome sequence of Pantoea ananatis AJ13355, an organism with great biotechnological potential.</title>
        <authorList>
            <person name="Hara Y."/>
            <person name="Kadotani N."/>
            <person name="Izui H."/>
            <person name="Katashkina J.I."/>
            <person name="Kuvaeva T.M."/>
            <person name="Andreeva I.G."/>
            <person name="Golubeva L.I."/>
            <person name="Malko D.B."/>
            <person name="Makeev V.J."/>
            <person name="Mashko S.V."/>
            <person name="Kozlov Y.I."/>
        </authorList>
    </citation>
    <scope>NUCLEOTIDE SEQUENCE [LARGE SCALE GENOMIC DNA]</scope>
    <source>
        <strain evidence="12">AJ13355</strain>
    </source>
</reference>
<accession>A0A0H3L0W7</accession>
<dbReference type="SUPFAM" id="SSF55166">
    <property type="entry name" value="Hedgehog/DD-peptidase"/>
    <property type="match status" value="1"/>
</dbReference>
<dbReference type="NCBIfam" id="NF007557">
    <property type="entry name" value="PRK10178.1"/>
    <property type="match status" value="1"/>
</dbReference>
<proteinExistence type="inferred from homology"/>
<dbReference type="InterPro" id="IPR009045">
    <property type="entry name" value="Zn_M74/Hedgehog-like"/>
</dbReference>
<dbReference type="RefSeq" id="WP_013027593.1">
    <property type="nucleotide sequence ID" value="NC_017531.2"/>
</dbReference>
<dbReference type="HOGENOM" id="CLU_060744_1_2_6"/>
<evidence type="ECO:0000256" key="5">
    <source>
        <dbReference type="ARBA" id="ARBA00022833"/>
    </source>
</evidence>
<keyword evidence="3 9" id="KW-0479">Metal-binding</keyword>
<comment type="cofactor">
    <cofactor evidence="9">
        <name>Zn(2+)</name>
        <dbReference type="ChEBI" id="CHEBI:29105"/>
    </cofactor>
    <text evidence="9">Binds 1 zinc ion per subunit.</text>
</comment>
<sequence length="194" mass="21029">MMQETELVDIAAAFPALTIDLKYATADNITGQPIYSVARCLLHPDAVSALAKSIAIAKVAGLSLLVLDAYRPQKAQELLWHACPDQNYVVPLSQGSNHSRGTAIDVTLVDAEGQILDMGTGFDEMQALSHPYHPDVPLTAQRNRLLLNAVMFGGGFTGIATEWWHFELPEAARYPLLNDVFTCISPAQTDGVLP</sequence>
<evidence type="ECO:0000256" key="10">
    <source>
        <dbReference type="PIRNR" id="PIRNR026671"/>
    </source>
</evidence>
<keyword evidence="7 9" id="KW-0482">Metalloprotease</keyword>
<dbReference type="Proteomes" id="UP000006690">
    <property type="component" value="Chromosome"/>
</dbReference>
<protein>
    <recommendedName>
        <fullName evidence="9 10">D-alanyl-D-alanine dipeptidase</fullName>
        <shortName evidence="9 10">D-Ala-D-Ala dipeptidase</shortName>
        <ecNumber evidence="9 10">3.4.13.22</ecNumber>
    </recommendedName>
</protein>
<evidence type="ECO:0000256" key="8">
    <source>
        <dbReference type="ARBA" id="ARBA00023316"/>
    </source>
</evidence>
<dbReference type="eggNOG" id="COG2173">
    <property type="taxonomic scope" value="Bacteria"/>
</dbReference>
<feature type="binding site" evidence="9">
    <location>
        <position position="165"/>
    </location>
    <ligand>
        <name>Zn(2+)</name>
        <dbReference type="ChEBI" id="CHEBI:29105"/>
        <note>catalytic</note>
    </ligand>
</feature>
<evidence type="ECO:0000256" key="4">
    <source>
        <dbReference type="ARBA" id="ARBA00022801"/>
    </source>
</evidence>
<dbReference type="PIRSF" id="PIRSF026671">
    <property type="entry name" value="AA_dipeptidase"/>
    <property type="match status" value="1"/>
</dbReference>
<evidence type="ECO:0000256" key="3">
    <source>
        <dbReference type="ARBA" id="ARBA00022723"/>
    </source>
</evidence>
<dbReference type="HAMAP" id="MF_01924">
    <property type="entry name" value="A_A_dipeptidase"/>
    <property type="match status" value="1"/>
</dbReference>
<comment type="similarity">
    <text evidence="9 10">Belongs to the peptidase M15D family.</text>
</comment>
<organism evidence="11 12">
    <name type="scientific">Pantoea ananatis (strain AJ13355)</name>
    <dbReference type="NCBI Taxonomy" id="932677"/>
    <lineage>
        <taxon>Bacteria</taxon>
        <taxon>Pseudomonadati</taxon>
        <taxon>Pseudomonadota</taxon>
        <taxon>Gammaproteobacteria</taxon>
        <taxon>Enterobacterales</taxon>
        <taxon>Erwiniaceae</taxon>
        <taxon>Pantoea</taxon>
    </lineage>
</organism>
<dbReference type="Pfam" id="PF01427">
    <property type="entry name" value="Peptidase_M15"/>
    <property type="match status" value="1"/>
</dbReference>
<feature type="binding site" evidence="9">
    <location>
        <position position="98"/>
    </location>
    <ligand>
        <name>Zn(2+)</name>
        <dbReference type="ChEBI" id="CHEBI:29105"/>
        <note>catalytic</note>
    </ligand>
</feature>
<evidence type="ECO:0000256" key="6">
    <source>
        <dbReference type="ARBA" id="ARBA00022997"/>
    </source>
</evidence>
<evidence type="ECO:0000313" key="12">
    <source>
        <dbReference type="Proteomes" id="UP000006690"/>
    </source>
</evidence>
<dbReference type="GO" id="GO:0071555">
    <property type="term" value="P:cell wall organization"/>
    <property type="evidence" value="ECO:0007669"/>
    <property type="project" value="UniProtKB-KW"/>
</dbReference>
<feature type="binding site" evidence="9">
    <location>
        <position position="105"/>
    </location>
    <ligand>
        <name>Zn(2+)</name>
        <dbReference type="ChEBI" id="CHEBI:29105"/>
        <note>catalytic</note>
    </ligand>
</feature>
<dbReference type="EC" id="3.4.13.22" evidence="9 10"/>
<dbReference type="GO" id="GO:0008237">
    <property type="term" value="F:metallopeptidase activity"/>
    <property type="evidence" value="ECO:0007669"/>
    <property type="project" value="UniProtKB-KW"/>
</dbReference>
<dbReference type="CDD" id="cd14840">
    <property type="entry name" value="D-Ala-D-Ala_dipeptidase_Aad"/>
    <property type="match status" value="1"/>
</dbReference>
<keyword evidence="8 10" id="KW-0961">Cell wall biogenesis/degradation</keyword>
<dbReference type="Gene3D" id="3.30.1380.10">
    <property type="match status" value="1"/>
</dbReference>
<dbReference type="GO" id="GO:0160237">
    <property type="term" value="F:D-Ala-D-Ala dipeptidase activity"/>
    <property type="evidence" value="ECO:0007669"/>
    <property type="project" value="UniProtKB-EC"/>
</dbReference>